<evidence type="ECO:0000256" key="2">
    <source>
        <dbReference type="PROSITE-ProRule" id="PRU00703"/>
    </source>
</evidence>
<dbReference type="EMBL" id="MFJD01000008">
    <property type="protein sequence ID" value="OGG02396.1"/>
    <property type="molecule type" value="Genomic_DNA"/>
</dbReference>
<evidence type="ECO:0000259" key="3">
    <source>
        <dbReference type="PROSITE" id="PS51371"/>
    </source>
</evidence>
<feature type="domain" description="CBS" evidence="3">
    <location>
        <begin position="93"/>
        <end position="150"/>
    </location>
</feature>
<evidence type="ECO:0000313" key="5">
    <source>
        <dbReference type="Proteomes" id="UP000178448"/>
    </source>
</evidence>
<dbReference type="AlphaFoldDB" id="A0A1F5YQJ1"/>
<gene>
    <name evidence="4" type="ORF">A2Z33_05025</name>
</gene>
<comment type="caution">
    <text evidence="4">The sequence shown here is derived from an EMBL/GenBank/DDBJ whole genome shotgun (WGS) entry which is preliminary data.</text>
</comment>
<dbReference type="PANTHER" id="PTHR43080">
    <property type="entry name" value="CBS DOMAIN-CONTAINING PROTEIN CBSX3, MITOCHONDRIAL"/>
    <property type="match status" value="1"/>
</dbReference>
<evidence type="ECO:0000313" key="4">
    <source>
        <dbReference type="EMBL" id="OGG02396.1"/>
    </source>
</evidence>
<evidence type="ECO:0000256" key="1">
    <source>
        <dbReference type="ARBA" id="ARBA00023122"/>
    </source>
</evidence>
<proteinExistence type="predicted"/>
<dbReference type="InterPro" id="IPR046342">
    <property type="entry name" value="CBS_dom_sf"/>
</dbReference>
<keyword evidence="1 2" id="KW-0129">CBS domain</keyword>
<dbReference type="Gene3D" id="3.10.580.10">
    <property type="entry name" value="CBS-domain"/>
    <property type="match status" value="1"/>
</dbReference>
<dbReference type="PANTHER" id="PTHR43080:SF2">
    <property type="entry name" value="CBS DOMAIN-CONTAINING PROTEIN"/>
    <property type="match status" value="1"/>
</dbReference>
<name>A0A1F5YQJ1_9BACT</name>
<accession>A0A1F5YQJ1</accession>
<dbReference type="SMART" id="SM00116">
    <property type="entry name" value="CBS"/>
    <property type="match status" value="2"/>
</dbReference>
<sequence>MNVSDVMSKSVTTAPPTMKLKEVWKLIFSKNINALPVIDANKKLVGIVTKDDLLSKLYPDYDEFIADFASASDFEAMENKLQEILTSTARDVMNKRVVFTRVDTPALRALSRMIARHVNQLPVLGEGDRVIGMVTKGDIFRALFQQKFATIIPGKKQPKRKS</sequence>
<reference evidence="4 5" key="1">
    <citation type="journal article" date="2016" name="Nat. Commun.">
        <title>Thousands of microbial genomes shed light on interconnected biogeochemical processes in an aquifer system.</title>
        <authorList>
            <person name="Anantharaman K."/>
            <person name="Brown C.T."/>
            <person name="Hug L.A."/>
            <person name="Sharon I."/>
            <person name="Castelle C.J."/>
            <person name="Probst A.J."/>
            <person name="Thomas B.C."/>
            <person name="Singh A."/>
            <person name="Wilkins M.J."/>
            <person name="Karaoz U."/>
            <person name="Brodie E.L."/>
            <person name="Williams K.H."/>
            <person name="Hubbard S.S."/>
            <person name="Banfield J.F."/>
        </authorList>
    </citation>
    <scope>NUCLEOTIDE SEQUENCE [LARGE SCALE GENOMIC DNA]</scope>
</reference>
<dbReference type="InterPro" id="IPR051257">
    <property type="entry name" value="Diverse_CBS-Domain"/>
</dbReference>
<dbReference type="InterPro" id="IPR000644">
    <property type="entry name" value="CBS_dom"/>
</dbReference>
<organism evidence="4 5">
    <name type="scientific">Candidatus Gottesmanbacteria bacterium RBG_16_52_11</name>
    <dbReference type="NCBI Taxonomy" id="1798374"/>
    <lineage>
        <taxon>Bacteria</taxon>
        <taxon>Candidatus Gottesmaniibacteriota</taxon>
    </lineage>
</organism>
<dbReference type="Pfam" id="PF00571">
    <property type="entry name" value="CBS"/>
    <property type="match status" value="2"/>
</dbReference>
<feature type="domain" description="CBS" evidence="3">
    <location>
        <begin position="7"/>
        <end position="63"/>
    </location>
</feature>
<dbReference type="Proteomes" id="UP000178448">
    <property type="component" value="Unassembled WGS sequence"/>
</dbReference>
<dbReference type="SUPFAM" id="SSF54631">
    <property type="entry name" value="CBS-domain pair"/>
    <property type="match status" value="1"/>
</dbReference>
<dbReference type="STRING" id="1798374.A2Z33_05025"/>
<dbReference type="PROSITE" id="PS51371">
    <property type="entry name" value="CBS"/>
    <property type="match status" value="2"/>
</dbReference>
<protein>
    <recommendedName>
        <fullName evidence="3">CBS domain-containing protein</fullName>
    </recommendedName>
</protein>